<sequence length="732" mass="84541">MDRFQELGPDGKPCKACISTEELLKQGMKLIEKNKEKEVKVRNDCPLDKDELGRSTWKLLHTISVYYPNNPTEKNKNDVKKTIESLAEVYPCTHCAEDFRKDIKENPIKLENRNELASWMCEAHNRVNEKIDGMMVGVMGHVYNDLHNKILLWPPLAKKLQVSRVADLEVNHIDKSNNGLTIKRLQLMVITLINWISKAAEPSTRETCRNVLWKFAVDHEMIPNDLDQNGTTIFAEQLHKNILKYIQDKLGDISRFNIAIDHNISVHCPQNFLNMGQSKYESDFQECECIGKGGFGSVHRVKNYVDGRYYAVKKVILKNDDNDSVNEALKEVQHLSILEHGGIVRYYHSWIDVVRVKRRKRSSTCRSTTECKIEEISTEEENEDDSDNSDDSINNDGTDIVFQDDDSSASSHSSSGKGFFRQPDNSQESFTNFSSLDSSFTSDSKTKSNDTDKTENEVVINNHDPYYITRSALFIQMELLTTNLEDLLLNKEFRNSVVRKSFNRKAIYTLISALSYIHDMGIIHRDIKSVNIFIKKTKDDWKIKLGDFGLSCQSYLQDHDEILCKDKCTNDIISNLRIYHTKGIGSVNYAPDEQMTSRTYGPEVDIFALGMVFYELLSDFSTRSECYNAFLQLRRTEKLPIDFCKIYPKKSKMIESMVCKDPLNRITAKELLEKLNQTVNVEAFHFVLSENDTLKKHLQDLSNELMEEKNKNNELERKLKEMEKKIKLLEKK</sequence>
<dbReference type="WBParaSite" id="SRAE_2000445900.1">
    <property type="protein sequence ID" value="SRAE_2000445900.1"/>
    <property type="gene ID" value="WBGene00264691"/>
</dbReference>
<dbReference type="SUPFAM" id="SSF69000">
    <property type="entry name" value="FAD-dependent thiol oxidase"/>
    <property type="match status" value="1"/>
</dbReference>
<proteinExistence type="inferred from homology"/>
<dbReference type="EMBL" id="LN609529">
    <property type="protein sequence ID" value="CEF69813.1"/>
    <property type="molecule type" value="Genomic_DNA"/>
</dbReference>
<keyword evidence="6 21" id="KW-0418">Kinase</keyword>
<dbReference type="InterPro" id="IPR008271">
    <property type="entry name" value="Ser/Thr_kinase_AS"/>
</dbReference>
<evidence type="ECO:0000256" key="4">
    <source>
        <dbReference type="ARBA" id="ARBA00022679"/>
    </source>
</evidence>
<dbReference type="InterPro" id="IPR000719">
    <property type="entry name" value="Prot_kinase_dom"/>
</dbReference>
<dbReference type="GO" id="GO:0004694">
    <property type="term" value="F:eukaryotic translation initiation factor 2alpha kinase activity"/>
    <property type="evidence" value="ECO:0007669"/>
    <property type="project" value="TreeGrafter"/>
</dbReference>
<feature type="compositionally biased region" description="Low complexity" evidence="18">
    <location>
        <begin position="391"/>
        <end position="400"/>
    </location>
</feature>
<dbReference type="InterPro" id="IPR011009">
    <property type="entry name" value="Kinase-like_dom_sf"/>
</dbReference>
<keyword evidence="11" id="KW-0652">Protein synthesis inhibitor</keyword>
<dbReference type="Gene3D" id="1.10.510.10">
    <property type="entry name" value="Transferase(Phosphotransferase) domain 1"/>
    <property type="match status" value="1"/>
</dbReference>
<name>A0A090LJC8_STRRB</name>
<evidence type="ECO:0000256" key="10">
    <source>
        <dbReference type="ARBA" id="ARBA00023157"/>
    </source>
</evidence>
<evidence type="ECO:0000256" key="16">
    <source>
        <dbReference type="RuleBase" id="RU371123"/>
    </source>
</evidence>
<reference evidence="21 22" key="1">
    <citation type="submission" date="2014-09" db="EMBL/GenBank/DDBJ databases">
        <authorList>
            <person name="Martin A.A."/>
        </authorList>
    </citation>
    <scope>NUCLEOTIDE SEQUENCE</scope>
    <source>
        <strain evidence="22">ED321</strain>
        <strain evidence="21">ED321 Heterogonic</strain>
    </source>
</reference>
<dbReference type="Pfam" id="PF00069">
    <property type="entry name" value="Pkinase"/>
    <property type="match status" value="2"/>
</dbReference>
<dbReference type="EC" id="1.8.3.2" evidence="16"/>
<keyword evidence="8 15" id="KW-0067">ATP-binding</keyword>
<evidence type="ECO:0000313" key="22">
    <source>
        <dbReference type="Proteomes" id="UP000035682"/>
    </source>
</evidence>
<evidence type="ECO:0000256" key="13">
    <source>
        <dbReference type="ARBA" id="ARBA00048659"/>
    </source>
</evidence>
<dbReference type="InterPro" id="IPR017905">
    <property type="entry name" value="ERV/ALR_sulphydryl_oxidase"/>
</dbReference>
<dbReference type="GO" id="GO:0017148">
    <property type="term" value="P:negative regulation of translation"/>
    <property type="evidence" value="ECO:0007669"/>
    <property type="project" value="UniProtKB-KW"/>
</dbReference>
<feature type="domain" description="Protein kinase" evidence="19">
    <location>
        <begin position="284"/>
        <end position="688"/>
    </location>
</feature>
<dbReference type="STRING" id="34506.A0A090LJC8"/>
<comment type="catalytic activity">
    <reaction evidence="16">
        <text>2 R'C(R)SH + O2 = R'C(R)S-S(R)CR' + H2O2</text>
        <dbReference type="Rhea" id="RHEA:17357"/>
        <dbReference type="ChEBI" id="CHEBI:15379"/>
        <dbReference type="ChEBI" id="CHEBI:16240"/>
        <dbReference type="ChEBI" id="CHEBI:16520"/>
        <dbReference type="ChEBI" id="CHEBI:17412"/>
        <dbReference type="EC" id="1.8.3.2"/>
    </reaction>
</comment>
<evidence type="ECO:0000256" key="18">
    <source>
        <dbReference type="SAM" id="MobiDB-lite"/>
    </source>
</evidence>
<dbReference type="CTD" id="36382184"/>
<comment type="similarity">
    <text evidence="12">Belongs to the protein kinase superfamily. Ser/Thr protein kinase family. GCN2 subfamily.</text>
</comment>
<keyword evidence="22" id="KW-1185">Reference proteome</keyword>
<keyword evidence="2" id="KW-0723">Serine/threonine-protein kinase</keyword>
<evidence type="ECO:0000313" key="24">
    <source>
        <dbReference type="WormBase" id="SRAE_2000445900"/>
    </source>
</evidence>
<keyword evidence="9 16" id="KW-0560">Oxidoreductase</keyword>
<comment type="catalytic activity">
    <reaction evidence="13">
        <text>L-threonyl-[protein] + ATP = O-phospho-L-threonyl-[protein] + ADP + H(+)</text>
        <dbReference type="Rhea" id="RHEA:46608"/>
        <dbReference type="Rhea" id="RHEA-COMP:11060"/>
        <dbReference type="Rhea" id="RHEA-COMP:11605"/>
        <dbReference type="ChEBI" id="CHEBI:15378"/>
        <dbReference type="ChEBI" id="CHEBI:30013"/>
        <dbReference type="ChEBI" id="CHEBI:30616"/>
        <dbReference type="ChEBI" id="CHEBI:61977"/>
        <dbReference type="ChEBI" id="CHEBI:456216"/>
        <dbReference type="EC" id="2.7.11.1"/>
    </reaction>
    <physiologicalReaction direction="left-to-right" evidence="13">
        <dbReference type="Rhea" id="RHEA:46609"/>
    </physiologicalReaction>
</comment>
<keyword evidence="3 16" id="KW-0285">Flavoprotein</keyword>
<evidence type="ECO:0000256" key="9">
    <source>
        <dbReference type="ARBA" id="ARBA00023002"/>
    </source>
</evidence>
<keyword evidence="21" id="KW-0396">Initiation factor</keyword>
<dbReference type="PANTHER" id="PTHR11042">
    <property type="entry name" value="EUKARYOTIC TRANSLATION INITIATION FACTOR 2-ALPHA KINASE EIF2-ALPHA KINASE -RELATED"/>
    <property type="match status" value="1"/>
</dbReference>
<keyword evidence="7 16" id="KW-0274">FAD</keyword>
<evidence type="ECO:0000313" key="21">
    <source>
        <dbReference type="EMBL" id="CEF69813.1"/>
    </source>
</evidence>
<evidence type="ECO:0000256" key="11">
    <source>
        <dbReference type="ARBA" id="ARBA00023193"/>
    </source>
</evidence>
<evidence type="ECO:0000256" key="15">
    <source>
        <dbReference type="PROSITE-ProRule" id="PRU10141"/>
    </source>
</evidence>
<keyword evidence="5 15" id="KW-0547">Nucleotide-binding</keyword>
<dbReference type="Gene3D" id="1.20.120.310">
    <property type="entry name" value="ERV/ALR sulfhydryl oxidase domain"/>
    <property type="match status" value="1"/>
</dbReference>
<evidence type="ECO:0000256" key="1">
    <source>
        <dbReference type="ARBA" id="ARBA00001974"/>
    </source>
</evidence>
<dbReference type="GO" id="GO:0005737">
    <property type="term" value="C:cytoplasm"/>
    <property type="evidence" value="ECO:0007669"/>
    <property type="project" value="TreeGrafter"/>
</dbReference>
<dbReference type="SUPFAM" id="SSF56112">
    <property type="entry name" value="Protein kinase-like (PK-like)"/>
    <property type="match status" value="1"/>
</dbReference>
<dbReference type="InterPro" id="IPR050339">
    <property type="entry name" value="CC_SR_Kinase"/>
</dbReference>
<evidence type="ECO:0000256" key="2">
    <source>
        <dbReference type="ARBA" id="ARBA00022527"/>
    </source>
</evidence>
<evidence type="ECO:0000256" key="12">
    <source>
        <dbReference type="ARBA" id="ARBA00037982"/>
    </source>
</evidence>
<keyword evidence="17" id="KW-0175">Coiled coil</keyword>
<evidence type="ECO:0000256" key="6">
    <source>
        <dbReference type="ARBA" id="ARBA00022777"/>
    </source>
</evidence>
<gene>
    <name evidence="21 23 24" type="ORF">SRAE_2000445900</name>
</gene>
<keyword evidence="21" id="KW-0648">Protein biosynthesis</keyword>
<feature type="compositionally biased region" description="Acidic residues" evidence="18">
    <location>
        <begin position="376"/>
        <end position="390"/>
    </location>
</feature>
<dbReference type="Gene3D" id="3.30.200.20">
    <property type="entry name" value="Phosphorylase Kinase, domain 1"/>
    <property type="match status" value="1"/>
</dbReference>
<comment type="cofactor">
    <cofactor evidence="1 16">
        <name>FAD</name>
        <dbReference type="ChEBI" id="CHEBI:57692"/>
    </cofactor>
</comment>
<feature type="compositionally biased region" description="Basic and acidic residues" evidence="18">
    <location>
        <begin position="444"/>
        <end position="456"/>
    </location>
</feature>
<evidence type="ECO:0000259" key="19">
    <source>
        <dbReference type="PROSITE" id="PS50011"/>
    </source>
</evidence>
<dbReference type="WormBase" id="SRAE_2000445900">
    <property type="protein sequence ID" value="SRP04684"/>
    <property type="gene ID" value="WBGene00264691"/>
</dbReference>
<dbReference type="OrthoDB" id="17199at2759"/>
<evidence type="ECO:0000256" key="5">
    <source>
        <dbReference type="ARBA" id="ARBA00022741"/>
    </source>
</evidence>
<accession>A0A090LJC8</accession>
<dbReference type="AlphaFoldDB" id="A0A090LJC8"/>
<organism evidence="21">
    <name type="scientific">Strongyloides ratti</name>
    <name type="common">Parasitic roundworm</name>
    <dbReference type="NCBI Taxonomy" id="34506"/>
    <lineage>
        <taxon>Eukaryota</taxon>
        <taxon>Metazoa</taxon>
        <taxon>Ecdysozoa</taxon>
        <taxon>Nematoda</taxon>
        <taxon>Chromadorea</taxon>
        <taxon>Rhabditida</taxon>
        <taxon>Tylenchina</taxon>
        <taxon>Panagrolaimomorpha</taxon>
        <taxon>Strongyloidoidea</taxon>
        <taxon>Strongyloididae</taxon>
        <taxon>Strongyloides</taxon>
    </lineage>
</organism>
<dbReference type="PROSITE" id="PS00108">
    <property type="entry name" value="PROTEIN_KINASE_ST"/>
    <property type="match status" value="1"/>
</dbReference>
<feature type="domain" description="ERV/ALR sulfhydryl oxidase" evidence="20">
    <location>
        <begin position="45"/>
        <end position="146"/>
    </location>
</feature>
<protein>
    <recommendedName>
        <fullName evidence="16">Sulfhydryl oxidase</fullName>
        <ecNumber evidence="16">1.8.3.2</ecNumber>
    </recommendedName>
</protein>
<keyword evidence="4" id="KW-0808">Transferase</keyword>
<evidence type="ECO:0000256" key="14">
    <source>
        <dbReference type="ARBA" id="ARBA00048977"/>
    </source>
</evidence>
<evidence type="ECO:0000256" key="3">
    <source>
        <dbReference type="ARBA" id="ARBA00022630"/>
    </source>
</evidence>
<dbReference type="RefSeq" id="XP_024509012.1">
    <property type="nucleotide sequence ID" value="XM_024643332.1"/>
</dbReference>
<dbReference type="PANTHER" id="PTHR11042:SF160">
    <property type="entry name" value="EUKARYOTIC TRANSLATION INITIATION FACTOR 2-ALPHA KINASE 1"/>
    <property type="match status" value="1"/>
</dbReference>
<dbReference type="GO" id="GO:0016972">
    <property type="term" value="F:thiol oxidase activity"/>
    <property type="evidence" value="ECO:0007669"/>
    <property type="project" value="UniProtKB-EC"/>
</dbReference>
<evidence type="ECO:0000259" key="20">
    <source>
        <dbReference type="PROSITE" id="PS51324"/>
    </source>
</evidence>
<evidence type="ECO:0000256" key="17">
    <source>
        <dbReference type="SAM" id="Coils"/>
    </source>
</evidence>
<dbReference type="Proteomes" id="UP000035682">
    <property type="component" value="Unplaced"/>
</dbReference>
<dbReference type="PROSITE" id="PS51324">
    <property type="entry name" value="ERV_ALR"/>
    <property type="match status" value="1"/>
</dbReference>
<dbReference type="InterPro" id="IPR036774">
    <property type="entry name" value="ERV/ALR_sulphydryl_oxid_sf"/>
</dbReference>
<dbReference type="SMART" id="SM00220">
    <property type="entry name" value="S_TKc"/>
    <property type="match status" value="1"/>
</dbReference>
<dbReference type="PROSITE" id="PS50011">
    <property type="entry name" value="PROTEIN_KINASE_DOM"/>
    <property type="match status" value="1"/>
</dbReference>
<dbReference type="GO" id="GO:0003743">
    <property type="term" value="F:translation initiation factor activity"/>
    <property type="evidence" value="ECO:0007669"/>
    <property type="project" value="UniProtKB-KW"/>
</dbReference>
<comment type="catalytic activity">
    <reaction evidence="14">
        <text>L-seryl-[protein] + ATP = O-phospho-L-seryl-[protein] + ADP + H(+)</text>
        <dbReference type="Rhea" id="RHEA:17989"/>
        <dbReference type="Rhea" id="RHEA-COMP:9863"/>
        <dbReference type="Rhea" id="RHEA-COMP:11604"/>
        <dbReference type="ChEBI" id="CHEBI:15378"/>
        <dbReference type="ChEBI" id="CHEBI:29999"/>
        <dbReference type="ChEBI" id="CHEBI:30616"/>
        <dbReference type="ChEBI" id="CHEBI:83421"/>
        <dbReference type="ChEBI" id="CHEBI:456216"/>
        <dbReference type="EC" id="2.7.11.1"/>
    </reaction>
    <physiologicalReaction direction="left-to-right" evidence="14">
        <dbReference type="Rhea" id="RHEA:17990"/>
    </physiologicalReaction>
</comment>
<reference evidence="23" key="2">
    <citation type="submission" date="2020-12" db="UniProtKB">
        <authorList>
            <consortium name="WormBaseParasite"/>
        </authorList>
    </citation>
    <scope>IDENTIFICATION</scope>
</reference>
<dbReference type="Pfam" id="PF04777">
    <property type="entry name" value="Evr1_Alr"/>
    <property type="match status" value="1"/>
</dbReference>
<dbReference type="GO" id="GO:0005634">
    <property type="term" value="C:nucleus"/>
    <property type="evidence" value="ECO:0007669"/>
    <property type="project" value="TreeGrafter"/>
</dbReference>
<dbReference type="GO" id="GO:0005524">
    <property type="term" value="F:ATP binding"/>
    <property type="evidence" value="ECO:0007669"/>
    <property type="project" value="UniProtKB-UniRule"/>
</dbReference>
<keyword evidence="10" id="KW-1015">Disulfide bond</keyword>
<feature type="compositionally biased region" description="Low complexity" evidence="18">
    <location>
        <begin position="429"/>
        <end position="443"/>
    </location>
</feature>
<evidence type="ECO:0000256" key="7">
    <source>
        <dbReference type="ARBA" id="ARBA00022827"/>
    </source>
</evidence>
<evidence type="ECO:0000256" key="8">
    <source>
        <dbReference type="ARBA" id="ARBA00022840"/>
    </source>
</evidence>
<feature type="region of interest" description="Disordered" evidence="18">
    <location>
        <begin position="374"/>
        <end position="457"/>
    </location>
</feature>
<feature type="coiled-coil region" evidence="17">
    <location>
        <begin position="691"/>
        <end position="732"/>
    </location>
</feature>
<dbReference type="GeneID" id="36382184"/>
<dbReference type="PROSITE" id="PS00107">
    <property type="entry name" value="PROTEIN_KINASE_ATP"/>
    <property type="match status" value="1"/>
</dbReference>
<feature type="binding site" evidence="15">
    <location>
        <position position="318"/>
    </location>
    <ligand>
        <name>ATP</name>
        <dbReference type="ChEBI" id="CHEBI:30616"/>
    </ligand>
</feature>
<evidence type="ECO:0000313" key="23">
    <source>
        <dbReference type="WBParaSite" id="SRAE_2000445900.1"/>
    </source>
</evidence>
<dbReference type="InterPro" id="IPR017441">
    <property type="entry name" value="Protein_kinase_ATP_BS"/>
</dbReference>